<name>A0ABW0QWV2_9GAMM</name>
<feature type="chain" id="PRO_5046046196" evidence="2">
    <location>
        <begin position="23"/>
        <end position="267"/>
    </location>
</feature>
<evidence type="ECO:0000256" key="1">
    <source>
        <dbReference type="SAM" id="MobiDB-lite"/>
    </source>
</evidence>
<proteinExistence type="predicted"/>
<evidence type="ECO:0000256" key="2">
    <source>
        <dbReference type="SAM" id="SignalP"/>
    </source>
</evidence>
<evidence type="ECO:0000313" key="3">
    <source>
        <dbReference type="EMBL" id="MFC5527334.1"/>
    </source>
</evidence>
<keyword evidence="4" id="KW-1185">Reference proteome</keyword>
<evidence type="ECO:0000313" key="4">
    <source>
        <dbReference type="Proteomes" id="UP001596114"/>
    </source>
</evidence>
<feature type="compositionally biased region" description="Low complexity" evidence="1">
    <location>
        <begin position="157"/>
        <end position="167"/>
    </location>
</feature>
<dbReference type="Proteomes" id="UP001596114">
    <property type="component" value="Unassembled WGS sequence"/>
</dbReference>
<keyword evidence="2" id="KW-0732">Signal</keyword>
<feature type="region of interest" description="Disordered" evidence="1">
    <location>
        <begin position="155"/>
        <end position="218"/>
    </location>
</feature>
<accession>A0ABW0QWV2</accession>
<dbReference type="EMBL" id="JBHSNF010000004">
    <property type="protein sequence ID" value="MFC5527334.1"/>
    <property type="molecule type" value="Genomic_DNA"/>
</dbReference>
<comment type="caution">
    <text evidence="3">The sequence shown here is derived from an EMBL/GenBank/DDBJ whole genome shotgun (WGS) entry which is preliminary data.</text>
</comment>
<organism evidence="3 4">
    <name type="scientific">Rhodanobacter ginsengisoli</name>
    <dbReference type="NCBI Taxonomy" id="418646"/>
    <lineage>
        <taxon>Bacteria</taxon>
        <taxon>Pseudomonadati</taxon>
        <taxon>Pseudomonadota</taxon>
        <taxon>Gammaproteobacteria</taxon>
        <taxon>Lysobacterales</taxon>
        <taxon>Rhodanobacteraceae</taxon>
        <taxon>Rhodanobacter</taxon>
    </lineage>
</organism>
<dbReference type="RefSeq" id="WP_377321889.1">
    <property type="nucleotide sequence ID" value="NZ_JBHSNF010000004.1"/>
</dbReference>
<protein>
    <submittedName>
        <fullName evidence="3">Uncharacterized protein</fullName>
    </submittedName>
</protein>
<feature type="signal peptide" evidence="2">
    <location>
        <begin position="1"/>
        <end position="22"/>
    </location>
</feature>
<sequence length="267" mass="28643">MKTLLLTLTVMAGLAHPGGAAAAGRWVDLGVYDRTSQRALPVYRHDGRYYIAGEPGHRYQLSLRNRSAADLMTVLSVDGVNVISGDTADWSQAGYVLAPHEATDVLGWRKSLAQVADFVFADFARSYAVRTGRPDNVGVIGVAVFRRQRVYPPPMPAAQADEAPARAGQLSAPPVETGMARPGAASSRDASMTEATRARADGPLGTGHGQREDSPISMVDFERASSTPDEVITLYYDTRAHLLAQGVLPAPVPRTPQPFPDHFVPDP</sequence>
<gene>
    <name evidence="3" type="ORF">ACFPPA_16455</name>
</gene>
<reference evidence="4" key="1">
    <citation type="journal article" date="2019" name="Int. J. Syst. Evol. Microbiol.">
        <title>The Global Catalogue of Microorganisms (GCM) 10K type strain sequencing project: providing services to taxonomists for standard genome sequencing and annotation.</title>
        <authorList>
            <consortium name="The Broad Institute Genomics Platform"/>
            <consortium name="The Broad Institute Genome Sequencing Center for Infectious Disease"/>
            <person name="Wu L."/>
            <person name="Ma J."/>
        </authorList>
    </citation>
    <scope>NUCLEOTIDE SEQUENCE [LARGE SCALE GENOMIC DNA]</scope>
    <source>
        <strain evidence="4">CGMCC 1.16619</strain>
    </source>
</reference>